<name>A0AA41Z3T1_9HYPH</name>
<dbReference type="RefSeq" id="WP_282585114.1">
    <property type="nucleotide sequence ID" value="NZ_JAMOIM010000007.1"/>
</dbReference>
<dbReference type="PANTHER" id="PTHR46825">
    <property type="entry name" value="D-ALANYL-D-ALANINE-CARBOXYPEPTIDASE/ENDOPEPTIDASE AMPH"/>
    <property type="match status" value="1"/>
</dbReference>
<comment type="caution">
    <text evidence="2">The sequence shown here is derived from an EMBL/GenBank/DDBJ whole genome shotgun (WGS) entry which is preliminary data.</text>
</comment>
<dbReference type="InterPro" id="IPR050491">
    <property type="entry name" value="AmpC-like"/>
</dbReference>
<keyword evidence="3" id="KW-1185">Reference proteome</keyword>
<evidence type="ECO:0000313" key="2">
    <source>
        <dbReference type="EMBL" id="MCW6508742.1"/>
    </source>
</evidence>
<evidence type="ECO:0000259" key="1">
    <source>
        <dbReference type="Pfam" id="PF00144"/>
    </source>
</evidence>
<dbReference type="Pfam" id="PF00144">
    <property type="entry name" value="Beta-lactamase"/>
    <property type="match status" value="1"/>
</dbReference>
<dbReference type="InterPro" id="IPR012338">
    <property type="entry name" value="Beta-lactam/transpept-like"/>
</dbReference>
<accession>A0AA41Z3T1</accession>
<feature type="domain" description="Beta-lactamase-related" evidence="1">
    <location>
        <begin position="19"/>
        <end position="326"/>
    </location>
</feature>
<dbReference type="AlphaFoldDB" id="A0AA41Z3T1"/>
<gene>
    <name evidence="2" type="ORF">M8523_12010</name>
</gene>
<organism evidence="2 3">
    <name type="scientific">Lichenifustis flavocetrariae</name>
    <dbReference type="NCBI Taxonomy" id="2949735"/>
    <lineage>
        <taxon>Bacteria</taxon>
        <taxon>Pseudomonadati</taxon>
        <taxon>Pseudomonadota</taxon>
        <taxon>Alphaproteobacteria</taxon>
        <taxon>Hyphomicrobiales</taxon>
        <taxon>Lichenihabitantaceae</taxon>
        <taxon>Lichenifustis</taxon>
    </lineage>
</organism>
<evidence type="ECO:0000313" key="3">
    <source>
        <dbReference type="Proteomes" id="UP001165667"/>
    </source>
</evidence>
<dbReference type="PANTHER" id="PTHR46825:SF9">
    <property type="entry name" value="BETA-LACTAMASE-RELATED DOMAIN-CONTAINING PROTEIN"/>
    <property type="match status" value="1"/>
</dbReference>
<protein>
    <submittedName>
        <fullName evidence="2">Beta-lactamase family protein</fullName>
    </submittedName>
</protein>
<dbReference type="Gene3D" id="3.40.710.10">
    <property type="entry name" value="DD-peptidase/beta-lactamase superfamily"/>
    <property type="match status" value="1"/>
</dbReference>
<reference evidence="2" key="1">
    <citation type="submission" date="2022-05" db="EMBL/GenBank/DDBJ databases">
        <authorList>
            <person name="Pankratov T."/>
        </authorList>
    </citation>
    <scope>NUCLEOTIDE SEQUENCE</scope>
    <source>
        <strain evidence="2">BP6-180914</strain>
    </source>
</reference>
<dbReference type="SUPFAM" id="SSF56601">
    <property type="entry name" value="beta-lactamase/transpeptidase-like"/>
    <property type="match status" value="1"/>
</dbReference>
<dbReference type="EMBL" id="JAMOIM010000007">
    <property type="protein sequence ID" value="MCW6508742.1"/>
    <property type="molecule type" value="Genomic_DNA"/>
</dbReference>
<sequence length="462" mass="49162">MPEWLPEAVRYAEQWLGYQMRSTEQPGCVLAVAHRGKLVAEHAFGVADLATGTPLTPAHRFRVASHSKTFASAAIMRLHEAGRLHLDDPIGTHVGDLAPEVAAVTISQLLSHTAGLLRDGVRAVHWQDRQPFLDETALRAELAEPLIVPANSRQKYSNVGFGLVGLAIEAITGEDFGTWIAREIVVPSGLDATTPDMPVPAGTPLATGHSGKLPVGRRFAIPGHNPTHALASATGFVSTAGDLARFIGSLDPEAGTSVLSAASRREMTRRHWRVPDDSGGRHYGLGTIGGTLEGHEWFGHSGAFQGFISRTACVPEWGVAVSIVTNCIDGLANPWVEGVLGIFHHFALHGAASPTVADWTGRWWSYWGAFDLVPMGNQVFVTMPALMQPFTDASVLDITSPTEGRVARANGFGAHGEPARRIMDADGAATLLMLGGAELLPEQALLTELEARASDPAPATQP</sequence>
<dbReference type="Proteomes" id="UP001165667">
    <property type="component" value="Unassembled WGS sequence"/>
</dbReference>
<dbReference type="InterPro" id="IPR001466">
    <property type="entry name" value="Beta-lactam-related"/>
</dbReference>
<proteinExistence type="predicted"/>